<sequence length="67" mass="7453">MIILSVPNGPSKQYQHSDISAAMMDFAKSHMSSRLVQAVEDPQAKFGMRFEAIQIDDESMSTPITVH</sequence>
<evidence type="ECO:0000313" key="1">
    <source>
        <dbReference type="EMBL" id="QIE91245.1"/>
    </source>
</evidence>
<geneLocation type="plasmid" evidence="2">
    <name>ppnihbp1_1</name>
</geneLocation>
<dbReference type="KEGG" id="pnt:G5B91_33340"/>
<organism evidence="1 2">
    <name type="scientific">Pseudomonas nitroreducens</name>
    <dbReference type="NCBI Taxonomy" id="46680"/>
    <lineage>
        <taxon>Bacteria</taxon>
        <taxon>Pseudomonadati</taxon>
        <taxon>Pseudomonadota</taxon>
        <taxon>Gammaproteobacteria</taxon>
        <taxon>Pseudomonadales</taxon>
        <taxon>Pseudomonadaceae</taxon>
        <taxon>Pseudomonas</taxon>
    </lineage>
</organism>
<dbReference type="EMBL" id="CP049142">
    <property type="protein sequence ID" value="QIE91245.1"/>
    <property type="molecule type" value="Genomic_DNA"/>
</dbReference>
<evidence type="ECO:0000313" key="2">
    <source>
        <dbReference type="Proteomes" id="UP000501063"/>
    </source>
</evidence>
<name>A0A6G6J787_PSENT</name>
<gene>
    <name evidence="1" type="ORF">G5B91_33340</name>
</gene>
<reference evidence="1 2" key="1">
    <citation type="submission" date="2020-02" db="EMBL/GenBank/DDBJ databases">
        <title>Integrative conjugative elements (ICEs) and plasmids drive adaptation of Pseudomonas nitroreducens strain HBP1 to wastewater environment.</title>
        <authorList>
            <person name="Sentchilo V."/>
            <person name="Carraro N."/>
            <person name="Bertelli C."/>
            <person name="van der Meer J.R."/>
        </authorList>
    </citation>
    <scope>NUCLEOTIDE SEQUENCE [LARGE SCALE GENOMIC DNA]</scope>
    <source>
        <strain evidence="1 2">HBP1</strain>
        <plasmid evidence="2">ppnihbp1_1</plasmid>
    </source>
</reference>
<protein>
    <submittedName>
        <fullName evidence="1">Uncharacterized protein</fullName>
    </submittedName>
</protein>
<dbReference type="AlphaFoldDB" id="A0A6G6J787"/>
<dbReference type="Proteomes" id="UP000501063">
    <property type="component" value="Plasmid pPniHBP1_1"/>
</dbReference>
<dbReference type="RefSeq" id="WP_017519853.1">
    <property type="nucleotide sequence ID" value="NZ_CP049142.1"/>
</dbReference>
<keyword evidence="1" id="KW-0614">Plasmid</keyword>
<proteinExistence type="predicted"/>
<accession>A0A6G6J787</accession>